<accession>A0A4Y5SJ41</accession>
<organism evidence="2 3">
    <name type="scientific">Thermococcus indicus</name>
    <dbReference type="NCBI Taxonomy" id="2586643"/>
    <lineage>
        <taxon>Archaea</taxon>
        <taxon>Methanobacteriati</taxon>
        <taxon>Methanobacteriota</taxon>
        <taxon>Thermococci</taxon>
        <taxon>Thermococcales</taxon>
        <taxon>Thermococcaceae</taxon>
        <taxon>Thermococcus</taxon>
    </lineage>
</organism>
<keyword evidence="1" id="KW-1133">Transmembrane helix</keyword>
<dbReference type="GeneID" id="40473670"/>
<feature type="transmembrane region" description="Helical" evidence="1">
    <location>
        <begin position="64"/>
        <end position="85"/>
    </location>
</feature>
<evidence type="ECO:0000256" key="1">
    <source>
        <dbReference type="SAM" id="Phobius"/>
    </source>
</evidence>
<feature type="transmembrane region" description="Helical" evidence="1">
    <location>
        <begin position="7"/>
        <end position="28"/>
    </location>
</feature>
<dbReference type="RefSeq" id="WP_139679825.1">
    <property type="nucleotide sequence ID" value="NZ_CP040846.1"/>
</dbReference>
<keyword evidence="1" id="KW-0472">Membrane</keyword>
<evidence type="ECO:0000313" key="2">
    <source>
        <dbReference type="EMBL" id="QDA30434.1"/>
    </source>
</evidence>
<feature type="transmembrane region" description="Helical" evidence="1">
    <location>
        <begin position="97"/>
        <end position="116"/>
    </location>
</feature>
<dbReference type="AlphaFoldDB" id="A0A4Y5SJ41"/>
<gene>
    <name evidence="2" type="ORF">FH039_00760</name>
</gene>
<dbReference type="EMBL" id="CP040846">
    <property type="protein sequence ID" value="QDA30434.1"/>
    <property type="molecule type" value="Genomic_DNA"/>
</dbReference>
<dbReference type="Proteomes" id="UP000306007">
    <property type="component" value="Chromosome"/>
</dbReference>
<keyword evidence="1" id="KW-0812">Transmembrane</keyword>
<proteinExistence type="predicted"/>
<dbReference type="OrthoDB" id="101285at2157"/>
<sequence length="126" mass="13872">MKMASENAVRVLMSVPAVILAVAVLAVRGFSPETMLVLVLLWVAGALLPRAWEFRNGKLEGAFLLQNVLLYTALVVLCGVEYLLLEESVYGVSKEMVMFFTAWLLSGVFEFLWPGFARKGANQVSS</sequence>
<keyword evidence="3" id="KW-1185">Reference proteome</keyword>
<dbReference type="KEGG" id="tic:FH039_00760"/>
<feature type="transmembrane region" description="Helical" evidence="1">
    <location>
        <begin position="34"/>
        <end position="52"/>
    </location>
</feature>
<evidence type="ECO:0000313" key="3">
    <source>
        <dbReference type="Proteomes" id="UP000306007"/>
    </source>
</evidence>
<protein>
    <submittedName>
        <fullName evidence="2">Uncharacterized protein</fullName>
    </submittedName>
</protein>
<reference evidence="2 3" key="1">
    <citation type="submission" date="2019-06" db="EMBL/GenBank/DDBJ databases">
        <title>Thermococcus indicus sp. nov., a Fe(III)-reducing hyperthermophilic archaeon isolated from the Onnuri vent field of the Central Indian Ocean ridge.</title>
        <authorList>
            <person name="Lim J.K."/>
            <person name="Kim Y.J."/>
            <person name="Kwon K.K."/>
        </authorList>
    </citation>
    <scope>NUCLEOTIDE SEQUENCE [LARGE SCALE GENOMIC DNA]</scope>
    <source>
        <strain evidence="2 3">IOH1</strain>
    </source>
</reference>
<name>A0A4Y5SJ41_9EURY</name>